<dbReference type="SUPFAM" id="SSF54862">
    <property type="entry name" value="4Fe-4S ferredoxins"/>
    <property type="match status" value="1"/>
</dbReference>
<evidence type="ECO:0000256" key="4">
    <source>
        <dbReference type="ARBA" id="ARBA00022723"/>
    </source>
</evidence>
<keyword evidence="5" id="KW-0274">FAD</keyword>
<feature type="domain" description="4Fe-4S ferredoxin-type" evidence="9">
    <location>
        <begin position="283"/>
        <end position="317"/>
    </location>
</feature>
<keyword evidence="6" id="KW-0560">Oxidoreductase</keyword>
<evidence type="ECO:0000256" key="3">
    <source>
        <dbReference type="ARBA" id="ARBA00022485"/>
    </source>
</evidence>
<keyword evidence="3" id="KW-0004">4Fe-4S</keyword>
<organism evidence="10">
    <name type="scientific">candidate division WOR-3 bacterium</name>
    <dbReference type="NCBI Taxonomy" id="2052148"/>
    <lineage>
        <taxon>Bacteria</taxon>
        <taxon>Bacteria division WOR-3</taxon>
    </lineage>
</organism>
<dbReference type="InterPro" id="IPR036188">
    <property type="entry name" value="FAD/NAD-bd_sf"/>
</dbReference>
<evidence type="ECO:0000313" key="10">
    <source>
        <dbReference type="EMBL" id="HGD13336.1"/>
    </source>
</evidence>
<dbReference type="InterPro" id="IPR017896">
    <property type="entry name" value="4Fe4S_Fe-S-bd"/>
</dbReference>
<keyword evidence="4" id="KW-0479">Metal-binding</keyword>
<dbReference type="AlphaFoldDB" id="A0A7V3V052"/>
<sequence length="647" mass="70019">MGRKRIGVFICHCGINIAGVVKVTELVERAKKIPGVISALDYVYCCSDPGQKLIKETIREKKLDGVVVACCSPNLHEATFRKAAAEAGLNPYLCEIANIREQCAWVTADRDAATDKAEGIVRTIVAKVREDVPLSRLQVGLIKRALVVGAGIAGIQAALDIANAGYQVILVEKEPSIGGHMAQLSETFPTLDCSQCILTPKTVEAGNHPRIKLLTYSEVISVSGFVGNFKVKIKQRPRYVDMDSCTGCGICLEKCPVRVESTFDRNLTKRRAIYRLFPQAVPNKVVIDAEHCRQLQGKKCGVCARVCPAQAILYDDTERIIEEEVGAIVLATGYELFDISRIGAYGVSAVPDVIDGLAFERILSASGPFAGEVRRPSDGRVPKRVVFVQCAGSRDINQGVPYCSKICCMYTAKHALLYKHRVHDGEAIVCYIDVRTPGKGFEEFYRRATDEGVKYLRGKVSKIFRRGDQVVVWAADTLAGKKIEIEADMVVLATAVIPNPNGVELARRLKIAVDANGFQSEAHPKLRPVETLTAGFFLAGCGQGPKDIPETVAQASGAAAKVLAMFGATELYHEPVIAEVDDEVCVGCGNCERTCAYEAVKVDTRRGKAVVQAMMCEGCGACSVACPAGAINLKNFAKKALIEMVDV</sequence>
<reference evidence="10" key="1">
    <citation type="journal article" date="2020" name="mSystems">
        <title>Genome- and Community-Level Interaction Insights into Carbon Utilization and Element Cycling Functions of Hydrothermarchaeota in Hydrothermal Sediment.</title>
        <authorList>
            <person name="Zhou Z."/>
            <person name="Liu Y."/>
            <person name="Xu W."/>
            <person name="Pan J."/>
            <person name="Luo Z.H."/>
            <person name="Li M."/>
        </authorList>
    </citation>
    <scope>NUCLEOTIDE SEQUENCE [LARGE SCALE GENOMIC DNA]</scope>
    <source>
        <strain evidence="10">SpSt-914</strain>
    </source>
</reference>
<dbReference type="InterPro" id="IPR039650">
    <property type="entry name" value="HdrA-like"/>
</dbReference>
<comment type="similarity">
    <text evidence="2">Belongs to the HdrA family.</text>
</comment>
<dbReference type="SUPFAM" id="SSF51905">
    <property type="entry name" value="FAD/NAD(P)-binding domain"/>
    <property type="match status" value="1"/>
</dbReference>
<keyword evidence="8" id="KW-0411">Iron-sulfur</keyword>
<comment type="cofactor">
    <cofactor evidence="1">
        <name>FAD</name>
        <dbReference type="ChEBI" id="CHEBI:57692"/>
    </cofactor>
</comment>
<dbReference type="Gene3D" id="3.30.70.20">
    <property type="match status" value="2"/>
</dbReference>
<keyword evidence="7" id="KW-0408">Iron</keyword>
<dbReference type="PANTHER" id="PTHR43498">
    <property type="entry name" value="FERREDOXIN:COB-COM HETERODISULFIDE REDUCTASE SUBUNIT A"/>
    <property type="match status" value="1"/>
</dbReference>
<dbReference type="Gene3D" id="3.40.50.720">
    <property type="entry name" value="NAD(P)-binding Rossmann-like Domain"/>
    <property type="match status" value="1"/>
</dbReference>
<feature type="domain" description="4Fe-4S ferredoxin-type" evidence="9">
    <location>
        <begin position="235"/>
        <end position="265"/>
    </location>
</feature>
<dbReference type="Pfam" id="PF12831">
    <property type="entry name" value="FAD_oxidored"/>
    <property type="match status" value="1"/>
</dbReference>
<feature type="domain" description="4Fe-4S ferredoxin-type" evidence="9">
    <location>
        <begin position="607"/>
        <end position="636"/>
    </location>
</feature>
<dbReference type="GO" id="GO:0051539">
    <property type="term" value="F:4 iron, 4 sulfur cluster binding"/>
    <property type="evidence" value="ECO:0007669"/>
    <property type="project" value="UniProtKB-KW"/>
</dbReference>
<protein>
    <submittedName>
        <fullName evidence="10">CoB--CoM heterodisulfide reductase iron-sulfur subunit A family protein</fullName>
    </submittedName>
</protein>
<dbReference type="PROSITE" id="PS51379">
    <property type="entry name" value="4FE4S_FER_2"/>
    <property type="match status" value="4"/>
</dbReference>
<name>A0A7V3V052_UNCW3</name>
<dbReference type="PROSITE" id="PS00198">
    <property type="entry name" value="4FE4S_FER_1"/>
    <property type="match status" value="2"/>
</dbReference>
<feature type="domain" description="4Fe-4S ferredoxin-type" evidence="9">
    <location>
        <begin position="576"/>
        <end position="605"/>
    </location>
</feature>
<dbReference type="Pfam" id="PF12838">
    <property type="entry name" value="Fer4_7"/>
    <property type="match status" value="2"/>
</dbReference>
<evidence type="ECO:0000256" key="7">
    <source>
        <dbReference type="ARBA" id="ARBA00023004"/>
    </source>
</evidence>
<evidence type="ECO:0000256" key="5">
    <source>
        <dbReference type="ARBA" id="ARBA00022827"/>
    </source>
</evidence>
<dbReference type="InterPro" id="IPR017900">
    <property type="entry name" value="4Fe4S_Fe_S_CS"/>
</dbReference>
<proteinExistence type="inferred from homology"/>
<accession>A0A7V3V052</accession>
<evidence type="ECO:0000256" key="6">
    <source>
        <dbReference type="ARBA" id="ARBA00023002"/>
    </source>
</evidence>
<dbReference type="GO" id="GO:0016491">
    <property type="term" value="F:oxidoreductase activity"/>
    <property type="evidence" value="ECO:0007669"/>
    <property type="project" value="UniProtKB-KW"/>
</dbReference>
<dbReference type="GO" id="GO:0046872">
    <property type="term" value="F:metal ion binding"/>
    <property type="evidence" value="ECO:0007669"/>
    <property type="project" value="UniProtKB-KW"/>
</dbReference>
<comment type="caution">
    <text evidence="10">The sequence shown here is derived from an EMBL/GenBank/DDBJ whole genome shotgun (WGS) entry which is preliminary data.</text>
</comment>
<evidence type="ECO:0000256" key="2">
    <source>
        <dbReference type="ARBA" id="ARBA00006561"/>
    </source>
</evidence>
<dbReference type="EMBL" id="DTMZ01000102">
    <property type="protein sequence ID" value="HGD13336.1"/>
    <property type="molecule type" value="Genomic_DNA"/>
</dbReference>
<evidence type="ECO:0000256" key="1">
    <source>
        <dbReference type="ARBA" id="ARBA00001974"/>
    </source>
</evidence>
<dbReference type="PANTHER" id="PTHR43498:SF1">
    <property type="entry name" value="COB--COM HETERODISULFIDE REDUCTASE IRON-SULFUR SUBUNIT A"/>
    <property type="match status" value="1"/>
</dbReference>
<gene>
    <name evidence="10" type="ORF">ENX16_04580</name>
</gene>
<evidence type="ECO:0000256" key="8">
    <source>
        <dbReference type="ARBA" id="ARBA00023014"/>
    </source>
</evidence>
<keyword evidence="5" id="KW-0285">Flavoprotein</keyword>
<evidence type="ECO:0000259" key="9">
    <source>
        <dbReference type="PROSITE" id="PS51379"/>
    </source>
</evidence>